<keyword evidence="2" id="KW-1185">Reference proteome</keyword>
<evidence type="ECO:0000313" key="1">
    <source>
        <dbReference type="EMBL" id="KAK9319987.1"/>
    </source>
</evidence>
<proteinExistence type="predicted"/>
<dbReference type="Proteomes" id="UP001489719">
    <property type="component" value="Unassembled WGS sequence"/>
</dbReference>
<accession>A0ACC3TGI3</accession>
<name>A0ACC3TGI3_9ASCO</name>
<protein>
    <submittedName>
        <fullName evidence="1">Thioredoxin-like protein</fullName>
    </submittedName>
</protein>
<organism evidence="1 2">
    <name type="scientific">Lipomyces orientalis</name>
    <dbReference type="NCBI Taxonomy" id="1233043"/>
    <lineage>
        <taxon>Eukaryota</taxon>
        <taxon>Fungi</taxon>
        <taxon>Dikarya</taxon>
        <taxon>Ascomycota</taxon>
        <taxon>Saccharomycotina</taxon>
        <taxon>Lipomycetes</taxon>
        <taxon>Lipomycetales</taxon>
        <taxon>Lipomycetaceae</taxon>
        <taxon>Lipomyces</taxon>
    </lineage>
</organism>
<gene>
    <name evidence="1" type="ORF">V1517DRAFT_330747</name>
</gene>
<dbReference type="EMBL" id="MU970150">
    <property type="protein sequence ID" value="KAK9319987.1"/>
    <property type="molecule type" value="Genomic_DNA"/>
</dbReference>
<evidence type="ECO:0000313" key="2">
    <source>
        <dbReference type="Proteomes" id="UP001489719"/>
    </source>
</evidence>
<reference evidence="2" key="1">
    <citation type="journal article" date="2024" name="Front. Bioeng. Biotechnol.">
        <title>Genome-scale model development and genomic sequencing of the oleaginous clade Lipomyces.</title>
        <authorList>
            <person name="Czajka J.J."/>
            <person name="Han Y."/>
            <person name="Kim J."/>
            <person name="Mondo S.J."/>
            <person name="Hofstad B.A."/>
            <person name="Robles A."/>
            <person name="Haridas S."/>
            <person name="Riley R."/>
            <person name="LaButti K."/>
            <person name="Pangilinan J."/>
            <person name="Andreopoulos W."/>
            <person name="Lipzen A."/>
            <person name="Yan J."/>
            <person name="Wang M."/>
            <person name="Ng V."/>
            <person name="Grigoriev I.V."/>
            <person name="Spatafora J.W."/>
            <person name="Magnuson J.K."/>
            <person name="Baker S.E."/>
            <person name="Pomraning K.R."/>
        </authorList>
    </citation>
    <scope>NUCLEOTIDE SEQUENCE [LARGE SCALE GENOMIC DNA]</scope>
    <source>
        <strain evidence="2">CBS 10300</strain>
    </source>
</reference>
<sequence length="245" mass="26084">MPPRKAKEPIDPATLRRSSRVKPAEAEAAASAAPPAKKQKTAAKAKAQKPKKELPVEEEKESKESQLPSPAATDGEEAAAAETKEKEEKESKAAATAVLQVGDELPDVTVVDQDGNDVNLKGVAAEKTVVVFAYPKASTPGCTRQACGFRDAFPKFEGVNAAVYGLSADTVAAQKKFQEKQNLPYPLLADTKFELLGPLGAKKADKGGITRSYWVIKDGKIATMVINVKPEVSVEKALEEVVGKE</sequence>
<comment type="caution">
    <text evidence="1">The sequence shown here is derived from an EMBL/GenBank/DDBJ whole genome shotgun (WGS) entry which is preliminary data.</text>
</comment>